<evidence type="ECO:0000313" key="1">
    <source>
        <dbReference type="EMBL" id="KAE8733018.1"/>
    </source>
</evidence>
<accession>A0A6A3CZX6</accession>
<sequence>MYQPSTRREADMKLDSQVLDLEMAVKDGILGGGCGAIPNGFSSEKLDMKLMIEELEFVDVPTIFICPISLEPVVIITRF</sequence>
<reference evidence="1" key="1">
    <citation type="submission" date="2019-09" db="EMBL/GenBank/DDBJ databases">
        <title>Draft genome information of white flower Hibiscus syriacus.</title>
        <authorList>
            <person name="Kim Y.-M."/>
        </authorList>
    </citation>
    <scope>NUCLEOTIDE SEQUENCE [LARGE SCALE GENOMIC DNA]</scope>
    <source>
        <strain evidence="1">YM2019G1</strain>
    </source>
</reference>
<proteinExistence type="predicted"/>
<dbReference type="AlphaFoldDB" id="A0A6A3CZX6"/>
<keyword evidence="2" id="KW-1185">Reference proteome</keyword>
<comment type="caution">
    <text evidence="1">The sequence shown here is derived from an EMBL/GenBank/DDBJ whole genome shotgun (WGS) entry which is preliminary data.</text>
</comment>
<protein>
    <submittedName>
        <fullName evidence="1">Uncharacterized protein</fullName>
    </submittedName>
</protein>
<name>A0A6A3CZX6_HIBSY</name>
<organism evidence="1 2">
    <name type="scientific">Hibiscus syriacus</name>
    <name type="common">Rose of Sharon</name>
    <dbReference type="NCBI Taxonomy" id="106335"/>
    <lineage>
        <taxon>Eukaryota</taxon>
        <taxon>Viridiplantae</taxon>
        <taxon>Streptophyta</taxon>
        <taxon>Embryophyta</taxon>
        <taxon>Tracheophyta</taxon>
        <taxon>Spermatophyta</taxon>
        <taxon>Magnoliopsida</taxon>
        <taxon>eudicotyledons</taxon>
        <taxon>Gunneridae</taxon>
        <taxon>Pentapetalae</taxon>
        <taxon>rosids</taxon>
        <taxon>malvids</taxon>
        <taxon>Malvales</taxon>
        <taxon>Malvaceae</taxon>
        <taxon>Malvoideae</taxon>
        <taxon>Hibiscus</taxon>
    </lineage>
</organism>
<evidence type="ECO:0000313" key="2">
    <source>
        <dbReference type="Proteomes" id="UP000436088"/>
    </source>
</evidence>
<gene>
    <name evidence="1" type="ORF">F3Y22_tig00001644pilonHSYRG00330</name>
</gene>
<dbReference type="Proteomes" id="UP000436088">
    <property type="component" value="Unassembled WGS sequence"/>
</dbReference>
<dbReference type="EMBL" id="VEPZ02000127">
    <property type="protein sequence ID" value="KAE8733018.1"/>
    <property type="molecule type" value="Genomic_DNA"/>
</dbReference>